<evidence type="ECO:0000313" key="1">
    <source>
        <dbReference type="EMBL" id="TWH16882.1"/>
    </source>
</evidence>
<dbReference type="Proteomes" id="UP000321583">
    <property type="component" value="Unassembled WGS sequence"/>
</dbReference>
<dbReference type="EMBL" id="VLJS01000011">
    <property type="protein sequence ID" value="TWH16882.1"/>
    <property type="molecule type" value="Genomic_DNA"/>
</dbReference>
<comment type="caution">
    <text evidence="1">The sequence shown here is derived from an EMBL/GenBank/DDBJ whole genome shotgun (WGS) entry which is preliminary data.</text>
</comment>
<reference evidence="1 2" key="1">
    <citation type="submission" date="2019-07" db="EMBL/GenBank/DDBJ databases">
        <title>Genome sequencing of lignin-degrading bacterial isolates.</title>
        <authorList>
            <person name="Gladden J."/>
        </authorList>
    </citation>
    <scope>NUCLEOTIDE SEQUENCE [LARGE SCALE GENOMIC DNA]</scope>
    <source>
        <strain evidence="1 2">J19</strain>
    </source>
</reference>
<sequence>MQAPENAAARSTALMARLEAMALQELALAAAIGSPAAATDPLLACVDWDLGVPGLPSPAA</sequence>
<proteinExistence type="predicted"/>
<dbReference type="AlphaFoldDB" id="A0A562E465"/>
<keyword evidence="2" id="KW-1185">Reference proteome</keyword>
<protein>
    <submittedName>
        <fullName evidence="1">Uncharacterized protein</fullName>
    </submittedName>
</protein>
<organism evidence="1 2">
    <name type="scientific">Pseudoxanthomonas taiwanensis J19</name>
    <dbReference type="NCBI Taxonomy" id="935569"/>
    <lineage>
        <taxon>Bacteria</taxon>
        <taxon>Pseudomonadati</taxon>
        <taxon>Pseudomonadota</taxon>
        <taxon>Gammaproteobacteria</taxon>
        <taxon>Lysobacterales</taxon>
        <taxon>Lysobacteraceae</taxon>
        <taxon>Pseudoxanthomonas</taxon>
    </lineage>
</organism>
<dbReference type="RefSeq" id="WP_028915029.1">
    <property type="nucleotide sequence ID" value="NZ_VLJS01000011.1"/>
</dbReference>
<evidence type="ECO:0000313" key="2">
    <source>
        <dbReference type="Proteomes" id="UP000321583"/>
    </source>
</evidence>
<gene>
    <name evidence="1" type="ORF">L613_010800000040</name>
</gene>
<name>A0A562E465_9GAMM</name>
<accession>A0A562E465</accession>